<gene>
    <name evidence="3" type="ORF">KCG35_02470</name>
</gene>
<dbReference type="InterPro" id="IPR024004">
    <property type="entry name" value="PEP-CTERM/XrtA_GlycosylTrfase"/>
</dbReference>
<dbReference type="SUPFAM" id="SSF53756">
    <property type="entry name" value="UDP-Glycosyltransferase/glycogen phosphorylase"/>
    <property type="match status" value="1"/>
</dbReference>
<dbReference type="PANTHER" id="PTHR45947">
    <property type="entry name" value="SULFOQUINOVOSYL TRANSFERASE SQD2"/>
    <property type="match status" value="1"/>
</dbReference>
<evidence type="ECO:0000259" key="1">
    <source>
        <dbReference type="Pfam" id="PF00534"/>
    </source>
</evidence>
<feature type="domain" description="Glycosyl transferase family 1" evidence="1">
    <location>
        <begin position="214"/>
        <end position="375"/>
    </location>
</feature>
<dbReference type="InterPro" id="IPR001296">
    <property type="entry name" value="Glyco_trans_1"/>
</dbReference>
<evidence type="ECO:0000313" key="3">
    <source>
        <dbReference type="EMBL" id="MBU2709915.1"/>
    </source>
</evidence>
<dbReference type="Pfam" id="PF00534">
    <property type="entry name" value="Glycos_transf_1"/>
    <property type="match status" value="1"/>
</dbReference>
<dbReference type="CDD" id="cd03794">
    <property type="entry name" value="GT4_WbuB-like"/>
    <property type="match status" value="1"/>
</dbReference>
<name>A0ABS5Z7D8_9GAMM</name>
<dbReference type="InterPro" id="IPR050194">
    <property type="entry name" value="Glycosyltransferase_grp1"/>
</dbReference>
<reference evidence="3 4" key="1">
    <citation type="submission" date="2021-04" db="EMBL/GenBank/DDBJ databases">
        <authorList>
            <person name="Pira H."/>
            <person name="Risdian C."/>
            <person name="Wink J."/>
        </authorList>
    </citation>
    <scope>NUCLEOTIDE SEQUENCE [LARGE SCALE GENOMIC DNA]</scope>
    <source>
        <strain evidence="3 4">WH53</strain>
    </source>
</reference>
<evidence type="ECO:0000259" key="2">
    <source>
        <dbReference type="Pfam" id="PF13579"/>
    </source>
</evidence>
<dbReference type="PANTHER" id="PTHR45947:SF3">
    <property type="entry name" value="SULFOQUINOVOSYL TRANSFERASE SQD2"/>
    <property type="match status" value="1"/>
</dbReference>
<sequence length="410" mass="46111">MKVLHILDHSIPLHSGYTFRTRAILQQQQKLGWQTYQLTGPKQGVTQQLCETVDDLVFYRTSPLPHWLQAIPVVNQLAIIPVLAKRIVQVAREIKPDLIHAHSPALNGMAASLAANKLKLPLVYEVRAFWEDAAVDHGTAQQGDLRYRLTRKLETMVLKRAHAITTICEGLKSEMLTRDASIQDVTVIPNAVDIERFQPQDQKDAELVTSLGLEGRFVIGFIGSFYAYEGLDLLIEAMPGLLEKIPNACLLLIGGGPENERLQRLAKQSTAAERIIMTGRVPHDEVHRYYSVVDILAYPRKPMRLTDLVTPLKPLEAMAQHKLVVASDVGGHKELIQHCENGLLFRQGDVSNLIVQIEQLAKDKKLQQQLLHSGREYVEHERNWKNSVSRYQDVYQRAIAKASSRGATVS</sequence>
<dbReference type="Gene3D" id="3.40.50.2000">
    <property type="entry name" value="Glycogen Phosphorylase B"/>
    <property type="match status" value="2"/>
</dbReference>
<dbReference type="Pfam" id="PF13579">
    <property type="entry name" value="Glyco_trans_4_4"/>
    <property type="match status" value="1"/>
</dbReference>
<comment type="caution">
    <text evidence="3">The sequence shown here is derived from an EMBL/GenBank/DDBJ whole genome shotgun (WGS) entry which is preliminary data.</text>
</comment>
<organism evidence="3 4">
    <name type="scientific">Zooshikella harenae</name>
    <dbReference type="NCBI Taxonomy" id="2827238"/>
    <lineage>
        <taxon>Bacteria</taxon>
        <taxon>Pseudomonadati</taxon>
        <taxon>Pseudomonadota</taxon>
        <taxon>Gammaproteobacteria</taxon>
        <taxon>Oceanospirillales</taxon>
        <taxon>Zooshikellaceae</taxon>
        <taxon>Zooshikella</taxon>
    </lineage>
</organism>
<keyword evidence="4" id="KW-1185">Reference proteome</keyword>
<dbReference type="InterPro" id="IPR028098">
    <property type="entry name" value="Glyco_trans_4-like_N"/>
</dbReference>
<evidence type="ECO:0000313" key="4">
    <source>
        <dbReference type="Proteomes" id="UP000690515"/>
    </source>
</evidence>
<dbReference type="EMBL" id="JAGSOY010000003">
    <property type="protein sequence ID" value="MBU2709915.1"/>
    <property type="molecule type" value="Genomic_DNA"/>
</dbReference>
<dbReference type="NCBIfam" id="TIGR04063">
    <property type="entry name" value="stp3"/>
    <property type="match status" value="1"/>
</dbReference>
<dbReference type="RefSeq" id="WP_215818078.1">
    <property type="nucleotide sequence ID" value="NZ_JAGSOY010000003.1"/>
</dbReference>
<proteinExistence type="predicted"/>
<accession>A0ABS5Z7D8</accession>
<feature type="domain" description="Glycosyltransferase subfamily 4-like N-terminal" evidence="2">
    <location>
        <begin position="16"/>
        <end position="190"/>
    </location>
</feature>
<protein>
    <submittedName>
        <fullName evidence="3">Glycosyltransferase, exosortase A system-associated</fullName>
    </submittedName>
</protein>
<dbReference type="Proteomes" id="UP000690515">
    <property type="component" value="Unassembled WGS sequence"/>
</dbReference>